<dbReference type="InterPro" id="IPR011009">
    <property type="entry name" value="Kinase-like_dom_sf"/>
</dbReference>
<dbReference type="Proteomes" id="UP000223968">
    <property type="component" value="Unassembled WGS sequence"/>
</dbReference>
<proteinExistence type="predicted"/>
<evidence type="ECO:0000313" key="4">
    <source>
        <dbReference type="Proteomes" id="UP000223968"/>
    </source>
</evidence>
<dbReference type="GO" id="GO:0005524">
    <property type="term" value="F:ATP binding"/>
    <property type="evidence" value="ECO:0007669"/>
    <property type="project" value="InterPro"/>
</dbReference>
<comment type="caution">
    <text evidence="3">The sequence shown here is derived from an EMBL/GenBank/DDBJ whole genome shotgun (WGS) entry which is preliminary data.</text>
</comment>
<name>A0A2B7XUD3_9EURO</name>
<dbReference type="AlphaFoldDB" id="A0A2B7XUD3"/>
<accession>A0A2B7XUD3</accession>
<dbReference type="PROSITE" id="PS50011">
    <property type="entry name" value="PROTEIN_KINASE_DOM"/>
    <property type="match status" value="1"/>
</dbReference>
<dbReference type="InterPro" id="IPR004147">
    <property type="entry name" value="ABC1_dom"/>
</dbReference>
<feature type="region of interest" description="Disordered" evidence="1">
    <location>
        <begin position="1"/>
        <end position="22"/>
    </location>
</feature>
<feature type="compositionally biased region" description="Basic and acidic residues" evidence="1">
    <location>
        <begin position="8"/>
        <end position="19"/>
    </location>
</feature>
<keyword evidence="4" id="KW-1185">Reference proteome</keyword>
<dbReference type="Pfam" id="PF03109">
    <property type="entry name" value="ABC1"/>
    <property type="match status" value="1"/>
</dbReference>
<dbReference type="OrthoDB" id="4267316at2759"/>
<protein>
    <recommendedName>
        <fullName evidence="2">Protein kinase domain-containing protein</fullName>
    </recommendedName>
</protein>
<evidence type="ECO:0000256" key="1">
    <source>
        <dbReference type="SAM" id="MobiDB-lite"/>
    </source>
</evidence>
<sequence>MQHRITGKKYDPLHSNHEQDDSDPFLVADRAYTHETAAYVKLAELQGGLIPKYYGSFSLSLSTDGAKSRDVRLILLEIVHGTRTMDLDPSKFTQPERQAIMKAVIDAESTIYTHDVAHGDIHPRNVIFAFLPPFGQARNIVVVDFGISCVNSSGSRMGEEFPLRGTNISVTAAD</sequence>
<gene>
    <name evidence="3" type="ORF">AJ79_04319</name>
</gene>
<evidence type="ECO:0000259" key="2">
    <source>
        <dbReference type="PROSITE" id="PS50011"/>
    </source>
</evidence>
<dbReference type="GO" id="GO:0004672">
    <property type="term" value="F:protein kinase activity"/>
    <property type="evidence" value="ECO:0007669"/>
    <property type="project" value="InterPro"/>
</dbReference>
<dbReference type="InterPro" id="IPR000719">
    <property type="entry name" value="Prot_kinase_dom"/>
</dbReference>
<feature type="domain" description="Protein kinase" evidence="2">
    <location>
        <begin position="1"/>
        <end position="174"/>
    </location>
</feature>
<dbReference type="SUPFAM" id="SSF56112">
    <property type="entry name" value="Protein kinase-like (PK-like)"/>
    <property type="match status" value="1"/>
</dbReference>
<dbReference type="Gene3D" id="1.10.510.10">
    <property type="entry name" value="Transferase(Phosphotransferase) domain 1"/>
    <property type="match status" value="1"/>
</dbReference>
<reference evidence="3 4" key="1">
    <citation type="submission" date="2017-10" db="EMBL/GenBank/DDBJ databases">
        <title>Comparative genomics in systemic dimorphic fungi from Ajellomycetaceae.</title>
        <authorList>
            <person name="Munoz J.F."/>
            <person name="Mcewen J.G."/>
            <person name="Clay O.K."/>
            <person name="Cuomo C.A."/>
        </authorList>
    </citation>
    <scope>NUCLEOTIDE SEQUENCE [LARGE SCALE GENOMIC DNA]</scope>
    <source>
        <strain evidence="3 4">UAMH5409</strain>
    </source>
</reference>
<evidence type="ECO:0000313" key="3">
    <source>
        <dbReference type="EMBL" id="PGH12371.1"/>
    </source>
</evidence>
<dbReference type="EMBL" id="PDNB01000059">
    <property type="protein sequence ID" value="PGH12371.1"/>
    <property type="molecule type" value="Genomic_DNA"/>
</dbReference>
<organism evidence="3 4">
    <name type="scientific">Helicocarpus griseus UAMH5409</name>
    <dbReference type="NCBI Taxonomy" id="1447875"/>
    <lineage>
        <taxon>Eukaryota</taxon>
        <taxon>Fungi</taxon>
        <taxon>Dikarya</taxon>
        <taxon>Ascomycota</taxon>
        <taxon>Pezizomycotina</taxon>
        <taxon>Eurotiomycetes</taxon>
        <taxon>Eurotiomycetidae</taxon>
        <taxon>Onygenales</taxon>
        <taxon>Ajellomycetaceae</taxon>
        <taxon>Helicocarpus</taxon>
    </lineage>
</organism>